<comment type="caution">
    <text evidence="2">The sequence shown here is derived from an EMBL/GenBank/DDBJ whole genome shotgun (WGS) entry which is preliminary data.</text>
</comment>
<dbReference type="EMBL" id="CAUYUJ010018283">
    <property type="protein sequence ID" value="CAK0882323.1"/>
    <property type="molecule type" value="Genomic_DNA"/>
</dbReference>
<evidence type="ECO:0000313" key="2">
    <source>
        <dbReference type="EMBL" id="CAK0882323.1"/>
    </source>
</evidence>
<keyword evidence="3" id="KW-1185">Reference proteome</keyword>
<gene>
    <name evidence="2" type="ORF">PCOR1329_LOCUS64883</name>
</gene>
<sequence>VPESDSDRSDTTSTCGEGAEALIAVWFDCLSPTYRVANVSTGFQASIGFCGRDDGHLLQWIPTNKRERFIQWVQTMRFGMPGVEAAPVYTGLRICPTFLRRCKMAVVVKARLDTAQPLGSGGGEAPRCPNGCVMEKSDKTARAGTHYTCGSCGGCSSSGHLEGTVERWHCAACNHDECFACQAETQDIVRLLIESPTWTWLSRGDSRPRGRPPLPGDTRGTPHGSASGAGGRLRPPTTSL</sequence>
<accession>A0ABN9WBZ8</accession>
<protein>
    <recommendedName>
        <fullName evidence="4">ZZ-type domain-containing protein</fullName>
    </recommendedName>
</protein>
<evidence type="ECO:0000256" key="1">
    <source>
        <dbReference type="SAM" id="MobiDB-lite"/>
    </source>
</evidence>
<reference evidence="2" key="1">
    <citation type="submission" date="2023-10" db="EMBL/GenBank/DDBJ databases">
        <authorList>
            <person name="Chen Y."/>
            <person name="Shah S."/>
            <person name="Dougan E. K."/>
            <person name="Thang M."/>
            <person name="Chan C."/>
        </authorList>
    </citation>
    <scope>NUCLEOTIDE SEQUENCE [LARGE SCALE GENOMIC DNA]</scope>
</reference>
<evidence type="ECO:0000313" key="3">
    <source>
        <dbReference type="Proteomes" id="UP001189429"/>
    </source>
</evidence>
<dbReference type="Proteomes" id="UP001189429">
    <property type="component" value="Unassembled WGS sequence"/>
</dbReference>
<evidence type="ECO:0008006" key="4">
    <source>
        <dbReference type="Google" id="ProtNLM"/>
    </source>
</evidence>
<organism evidence="2 3">
    <name type="scientific">Prorocentrum cordatum</name>
    <dbReference type="NCBI Taxonomy" id="2364126"/>
    <lineage>
        <taxon>Eukaryota</taxon>
        <taxon>Sar</taxon>
        <taxon>Alveolata</taxon>
        <taxon>Dinophyceae</taxon>
        <taxon>Prorocentrales</taxon>
        <taxon>Prorocentraceae</taxon>
        <taxon>Prorocentrum</taxon>
    </lineage>
</organism>
<feature type="non-terminal residue" evidence="2">
    <location>
        <position position="1"/>
    </location>
</feature>
<proteinExistence type="predicted"/>
<name>A0ABN9WBZ8_9DINO</name>
<feature type="region of interest" description="Disordered" evidence="1">
    <location>
        <begin position="200"/>
        <end position="240"/>
    </location>
</feature>